<dbReference type="EMBL" id="CP033893">
    <property type="protein sequence ID" value="QDL34289.1"/>
    <property type="molecule type" value="Genomic_DNA"/>
</dbReference>
<name>A0A515D1K2_SERLI</name>
<dbReference type="AlphaFoldDB" id="A0A515D1K2"/>
<evidence type="ECO:0000313" key="1">
    <source>
        <dbReference type="EMBL" id="QDL34289.1"/>
    </source>
</evidence>
<sequence>MGSAGVHFNQRPFFIAKVNKRERDHRTRNRQFKKAQKVIWIQSFITNQHMIWAATGTVVNRFMPEAFGNIIWFPDN</sequence>
<protein>
    <submittedName>
        <fullName evidence="1">Uncharacterized protein</fullName>
    </submittedName>
</protein>
<gene>
    <name evidence="1" type="ORF">EGO53_21935</name>
</gene>
<accession>A0A515D1K2</accession>
<reference evidence="1 2" key="1">
    <citation type="submission" date="2018-11" db="EMBL/GenBank/DDBJ databases">
        <title>The first complete genome of Serratia liquefaciens isolated from metalophyte plant revel distinctness adaptive mechanisms in an extreme habitat.</title>
        <authorList>
            <person name="Caneschi W.L."/>
            <person name="Sanchez A.B."/>
            <person name="Felestrino E.B."/>
            <person name="Assis R.A.B."/>
            <person name="Lemes C.G.C."/>
            <person name="Cordeiro I.F."/>
            <person name="Fonseca N.P."/>
            <person name="Villa M."/>
            <person name="Vieira I.T."/>
            <person name="Moraes L.A."/>
            <person name="Kamino L.H.Y."/>
            <person name="do Carmo F."/>
            <person name="Garcia C.M."/>
            <person name="Almeida N.F."/>
            <person name="Silva R.S."/>
            <person name="Ferro J.A."/>
            <person name="Ferro M.I.T."/>
            <person name="Varani A.M."/>
            <person name="Ferreira R.M."/>
            <person name="dos Santos V.L."/>
            <person name="Silva U.C."/>
            <person name="Setubal J.C."/>
            <person name="Moreira L.M."/>
        </authorList>
    </citation>
    <scope>NUCLEOTIDE SEQUENCE [LARGE SCALE GENOMIC DNA]</scope>
    <source>
        <strain evidence="1 2">FG3</strain>
    </source>
</reference>
<dbReference type="Proteomes" id="UP000317572">
    <property type="component" value="Chromosome"/>
</dbReference>
<evidence type="ECO:0000313" key="2">
    <source>
        <dbReference type="Proteomes" id="UP000317572"/>
    </source>
</evidence>
<proteinExistence type="predicted"/>
<dbReference type="STRING" id="614.XJ20_21900"/>
<organism evidence="1 2">
    <name type="scientific">Serratia liquefaciens</name>
    <dbReference type="NCBI Taxonomy" id="614"/>
    <lineage>
        <taxon>Bacteria</taxon>
        <taxon>Pseudomonadati</taxon>
        <taxon>Pseudomonadota</taxon>
        <taxon>Gammaproteobacteria</taxon>
        <taxon>Enterobacterales</taxon>
        <taxon>Yersiniaceae</taxon>
        <taxon>Serratia</taxon>
    </lineage>
</organism>